<gene>
    <name evidence="1" type="ORF">LOK49_LG05G03642</name>
</gene>
<evidence type="ECO:0000313" key="2">
    <source>
        <dbReference type="Proteomes" id="UP001060215"/>
    </source>
</evidence>
<organism evidence="1 2">
    <name type="scientific">Camellia lanceoleosa</name>
    <dbReference type="NCBI Taxonomy" id="1840588"/>
    <lineage>
        <taxon>Eukaryota</taxon>
        <taxon>Viridiplantae</taxon>
        <taxon>Streptophyta</taxon>
        <taxon>Embryophyta</taxon>
        <taxon>Tracheophyta</taxon>
        <taxon>Spermatophyta</taxon>
        <taxon>Magnoliopsida</taxon>
        <taxon>eudicotyledons</taxon>
        <taxon>Gunneridae</taxon>
        <taxon>Pentapetalae</taxon>
        <taxon>asterids</taxon>
        <taxon>Ericales</taxon>
        <taxon>Theaceae</taxon>
        <taxon>Camellia</taxon>
    </lineage>
</organism>
<name>A0ACC0HGQ3_9ERIC</name>
<dbReference type="Proteomes" id="UP001060215">
    <property type="component" value="Chromosome 4"/>
</dbReference>
<accession>A0ACC0HGQ3</accession>
<keyword evidence="2" id="KW-1185">Reference proteome</keyword>
<evidence type="ECO:0000313" key="1">
    <source>
        <dbReference type="EMBL" id="KAI8012797.1"/>
    </source>
</evidence>
<reference evidence="1 2" key="1">
    <citation type="journal article" date="2022" name="Plant J.">
        <title>Chromosome-level genome of Camellia lanceoleosa provides a valuable resource for understanding genome evolution and self-incompatibility.</title>
        <authorList>
            <person name="Gong W."/>
            <person name="Xiao S."/>
            <person name="Wang L."/>
            <person name="Liao Z."/>
            <person name="Chang Y."/>
            <person name="Mo W."/>
            <person name="Hu G."/>
            <person name="Li W."/>
            <person name="Zhao G."/>
            <person name="Zhu H."/>
            <person name="Hu X."/>
            <person name="Ji K."/>
            <person name="Xiang X."/>
            <person name="Song Q."/>
            <person name="Yuan D."/>
            <person name="Jin S."/>
            <person name="Zhang L."/>
        </authorList>
    </citation>
    <scope>NUCLEOTIDE SEQUENCE [LARGE SCALE GENOMIC DNA]</scope>
    <source>
        <strain evidence="1">SQ_2022a</strain>
    </source>
</reference>
<protein>
    <submittedName>
        <fullName evidence="1">LRR receptor-like serine/threonine-protein kinase</fullName>
    </submittedName>
</protein>
<comment type="caution">
    <text evidence="1">The sequence shown here is derived from an EMBL/GenBank/DDBJ whole genome shotgun (WGS) entry which is preliminary data.</text>
</comment>
<dbReference type="EMBL" id="CM045761">
    <property type="protein sequence ID" value="KAI8012797.1"/>
    <property type="molecule type" value="Genomic_DNA"/>
</dbReference>
<proteinExistence type="predicted"/>
<sequence length="426" mass="45818">MTQDEKTKLHRPFVVMEAHRVQLKVALLLLLIISVLTQQVVRLSSSSEFSALLDLRSSLGIRAKDWPRKADPCSRWRGVECRTGRVVGITLSGLTRTRAGGRNPGFAVDSLANFTLLAKFNSSGFPLHGSIPDWFGQRLSALQVLDLRSCSITGSIPSSLGNLSGLNSLYLSDNFLTGAIPLILGQLLSLSVLNLSRNSFTGTIPSGFSSLLNLSTLDLSSNFLFGPIPNNLGSLSRLKFLHLQNNSFDASIPVELASLSQLIVLDLGNNGLSGSLPNGLFSNLTQLKDVVLSGNSFDGNLTDVLSSLPALRLLNVSSNKFTGVLPNLTAFFNATRAVVDLSDNYFEGPAPSNTGTNVVVNGNCLQSLPNQRSLQDCRSFYASRGLIFDNDIAPNPSLEPASISQKRVTYKLVGLFGGLGFIVLLY</sequence>